<evidence type="ECO:0000256" key="1">
    <source>
        <dbReference type="SAM" id="MobiDB-lite"/>
    </source>
</evidence>
<name>A0A2A6B4Z4_PRIPA</name>
<accession>A0A8R1UEQ0</accession>
<feature type="signal peptide" evidence="2">
    <location>
        <begin position="1"/>
        <end position="21"/>
    </location>
</feature>
<feature type="compositionally biased region" description="Basic and acidic residues" evidence="1">
    <location>
        <begin position="388"/>
        <end position="397"/>
    </location>
</feature>
<feature type="compositionally biased region" description="Polar residues" evidence="1">
    <location>
        <begin position="298"/>
        <end position="312"/>
    </location>
</feature>
<sequence length="1184" mass="130096">MIDRLLFILVFTSFYIPSANAQSMLGDFFNSAIDVFKPLVEERRTHVREHSTLVRPMFDSQRDTKVLGATSRTPMQDAVPICNGDSKLCAFIACQAENLKNDQSIANLNLAAQVLADKKLRHSVGNNPEAINAVCVDSGMDESRCGTFTRGFQMISKLINSIEEPMENMKQRMPAGSMQPHPLSGGGLSPLDPSGMEGMQHVPSSRMDQLPGGGTIRQFNRPGMQRTVWRGANSWGTSVTRTTPMRTVTVQRFTTVNGQPPRGMPSINAPLWPSPSSSSSSQTAWGASSDSAPARAFGSQTWSSKGQAIDPSNSALERNDLLASFTPIPPTAAPLAFPTVKSVLPSMEDLFLRPFRLDPALEKMLNPIKYLYPASTPLPLSTPAENKSPTKADAGTEEHEEQEENVRVKRAEINRDYYDQADAEDNARPARPSSRGGQRTRGGGGARHDTTADEYYDEVETTQQQRHRNSRPDAFVEFEKSQLYDEKDFQGQGTVYVPNYCSSGCNIFVSVPANSNPVAQKITIQAFQGNPISLADADVTAADGRKTPYHVQGAQVNFINRNTAQASAPLLVWIVRDDAPNQDSQVYDAKGTSRLSAPAGVITVLNTEPFTLNVVSTGPPFPFEAITAGFDALSDNDKCTRVIQEEAASYQDVVADVRSPLITLVFNSGATQIALTTFASSFEDHDLGHAQFVTSPGYIGCAVKTDQLGPQGVKTFRSSLYNALTEYKLASDDAVTVDLSSDVNVDDAHAVSIVADDKTPISWSGTNTAPSVVLSAKKLTVSWTRNDVDLNKYFMVRVQPSIDTKKTTTSEQERTTTMEPEVRTTTIEPVVRTTAMEPEPAVRTTTMEPQLDKTTIVEDEPAQTTTETEKTITEPIQTTTEEPEKTSTESIVTSTYEPTTTPGPEPIVTTTEDPEKTPPMKTTTAYKRHSTPPPVRTTSTTSFHPKSTTVATIPTSTVATTVANDPTTSSANIELIVHGERKTVFDVKPSGANGTPTCKMNLTVVINTLENTKNHYYKETLQNDSSFSVLFHLPIPTRSLRMRWMPMTTRAIRSTSDDLIAQYISNDDCSFLLKGSVSEKMSPPKTFIHAAISCDFIRSDPQFVGCEVSKTNDDMWPRRKVKYSWYSVVFRRELKEKERPKLGDYDVECMVDLSLGMGIYDTVKSYRKAQTERASSTHSRRNTL</sequence>
<accession>A0A2A6B4Z4</accession>
<protein>
    <submittedName>
        <fullName evidence="3">Uncharacterized protein</fullName>
    </submittedName>
</protein>
<proteinExistence type="predicted"/>
<evidence type="ECO:0000256" key="2">
    <source>
        <dbReference type="SAM" id="SignalP"/>
    </source>
</evidence>
<feature type="chain" id="PRO_5043534254" evidence="2">
    <location>
        <begin position="22"/>
        <end position="1184"/>
    </location>
</feature>
<feature type="compositionally biased region" description="Low complexity" evidence="1">
    <location>
        <begin position="888"/>
        <end position="911"/>
    </location>
</feature>
<feature type="compositionally biased region" description="Basic and acidic residues" evidence="1">
    <location>
        <begin position="404"/>
        <end position="418"/>
    </location>
</feature>
<dbReference type="AlphaFoldDB" id="A0A2A6B4Z4"/>
<feature type="region of interest" description="Disordered" evidence="1">
    <location>
        <begin position="875"/>
        <end position="947"/>
    </location>
</feature>
<evidence type="ECO:0000313" key="4">
    <source>
        <dbReference type="Proteomes" id="UP000005239"/>
    </source>
</evidence>
<feature type="region of interest" description="Disordered" evidence="1">
    <location>
        <begin position="255"/>
        <end position="312"/>
    </location>
</feature>
<reference evidence="3" key="2">
    <citation type="submission" date="2022-06" db="UniProtKB">
        <authorList>
            <consortium name="EnsemblMetazoa"/>
        </authorList>
    </citation>
    <scope>IDENTIFICATION</scope>
    <source>
        <strain evidence="3">PS312</strain>
    </source>
</reference>
<keyword evidence="4" id="KW-1185">Reference proteome</keyword>
<feature type="region of interest" description="Disordered" evidence="1">
    <location>
        <begin position="376"/>
        <end position="452"/>
    </location>
</feature>
<keyword evidence="2" id="KW-0732">Signal</keyword>
<organism evidence="3 4">
    <name type="scientific">Pristionchus pacificus</name>
    <name type="common">Parasitic nematode worm</name>
    <dbReference type="NCBI Taxonomy" id="54126"/>
    <lineage>
        <taxon>Eukaryota</taxon>
        <taxon>Metazoa</taxon>
        <taxon>Ecdysozoa</taxon>
        <taxon>Nematoda</taxon>
        <taxon>Chromadorea</taxon>
        <taxon>Rhabditida</taxon>
        <taxon>Rhabditina</taxon>
        <taxon>Diplogasteromorpha</taxon>
        <taxon>Diplogasteroidea</taxon>
        <taxon>Neodiplogasteridae</taxon>
        <taxon>Pristionchus</taxon>
    </lineage>
</organism>
<dbReference type="Proteomes" id="UP000005239">
    <property type="component" value="Unassembled WGS sequence"/>
</dbReference>
<feature type="compositionally biased region" description="Low complexity" evidence="1">
    <location>
        <begin position="274"/>
        <end position="291"/>
    </location>
</feature>
<reference evidence="4" key="1">
    <citation type="journal article" date="2008" name="Nat. Genet.">
        <title>The Pristionchus pacificus genome provides a unique perspective on nematode lifestyle and parasitism.</title>
        <authorList>
            <person name="Dieterich C."/>
            <person name="Clifton S.W."/>
            <person name="Schuster L.N."/>
            <person name="Chinwalla A."/>
            <person name="Delehaunty K."/>
            <person name="Dinkelacker I."/>
            <person name="Fulton L."/>
            <person name="Fulton R."/>
            <person name="Godfrey J."/>
            <person name="Minx P."/>
            <person name="Mitreva M."/>
            <person name="Roeseler W."/>
            <person name="Tian H."/>
            <person name="Witte H."/>
            <person name="Yang S.P."/>
            <person name="Wilson R.K."/>
            <person name="Sommer R.J."/>
        </authorList>
    </citation>
    <scope>NUCLEOTIDE SEQUENCE [LARGE SCALE GENOMIC DNA]</scope>
    <source>
        <strain evidence="4">PS312</strain>
    </source>
</reference>
<gene>
    <name evidence="3" type="primary">WBGene00109637</name>
</gene>
<evidence type="ECO:0000313" key="3">
    <source>
        <dbReference type="EnsemblMetazoa" id="PPA20083.1"/>
    </source>
</evidence>
<dbReference type="EnsemblMetazoa" id="PPA20083.1">
    <property type="protein sequence ID" value="PPA20083.1"/>
    <property type="gene ID" value="WBGene00109637"/>
</dbReference>